<protein>
    <submittedName>
        <fullName evidence="2">Transposase</fullName>
    </submittedName>
</protein>
<comment type="caution">
    <text evidence="2">The sequence shown here is derived from an EMBL/GenBank/DDBJ whole genome shotgun (WGS) entry which is preliminary data.</text>
</comment>
<dbReference type="Proteomes" id="UP001050975">
    <property type="component" value="Unassembled WGS sequence"/>
</dbReference>
<dbReference type="Pfam" id="PF12323">
    <property type="entry name" value="HTH_OrfB_IS605"/>
    <property type="match status" value="1"/>
</dbReference>
<evidence type="ECO:0000313" key="2">
    <source>
        <dbReference type="EMBL" id="GET35771.1"/>
    </source>
</evidence>
<name>A0AAV3X597_9CYAN</name>
<proteinExistence type="predicted"/>
<keyword evidence="3" id="KW-1185">Reference proteome</keyword>
<dbReference type="RefSeq" id="WP_226574228.1">
    <property type="nucleotide sequence ID" value="NZ_BLAY01000004.1"/>
</dbReference>
<accession>A0AAV3X597</accession>
<gene>
    <name evidence="2" type="ORF">MiSe_05170</name>
</gene>
<dbReference type="AlphaFoldDB" id="A0AAV3X597"/>
<evidence type="ECO:0000313" key="3">
    <source>
        <dbReference type="Proteomes" id="UP001050975"/>
    </source>
</evidence>
<organism evidence="2 3">
    <name type="scientific">Microseira wollei NIES-4236</name>
    <dbReference type="NCBI Taxonomy" id="2530354"/>
    <lineage>
        <taxon>Bacteria</taxon>
        <taxon>Bacillati</taxon>
        <taxon>Cyanobacteriota</taxon>
        <taxon>Cyanophyceae</taxon>
        <taxon>Oscillatoriophycideae</taxon>
        <taxon>Aerosakkonematales</taxon>
        <taxon>Aerosakkonemataceae</taxon>
        <taxon>Microseira</taxon>
    </lineage>
</organism>
<feature type="domain" description="Transposase putative helix-turn-helix" evidence="1">
    <location>
        <begin position="1"/>
        <end position="44"/>
    </location>
</feature>
<sequence length="117" mass="13578">MQLGFKTKVKVTLVQSQLLPQHAGYSHWVYNWAIATIEDFYQSGVKHSCNDARKFYTNHVKPEYAWMNQISSKVYVYAFEQLKAAYKRFFAQIAALPTFKKKGKSKDSFTVETPLTL</sequence>
<reference evidence="2" key="1">
    <citation type="submission" date="2019-10" db="EMBL/GenBank/DDBJ databases">
        <title>Draft genome sequece of Microseira wollei NIES-4236.</title>
        <authorList>
            <person name="Yamaguchi H."/>
            <person name="Suzuki S."/>
            <person name="Kawachi M."/>
        </authorList>
    </citation>
    <scope>NUCLEOTIDE SEQUENCE</scope>
    <source>
        <strain evidence="2">NIES-4236</strain>
    </source>
</reference>
<dbReference type="EMBL" id="BLAY01000004">
    <property type="protein sequence ID" value="GET35771.1"/>
    <property type="molecule type" value="Genomic_DNA"/>
</dbReference>
<evidence type="ECO:0000259" key="1">
    <source>
        <dbReference type="Pfam" id="PF12323"/>
    </source>
</evidence>
<dbReference type="InterPro" id="IPR021027">
    <property type="entry name" value="Transposase_put_HTH"/>
</dbReference>